<reference evidence="2" key="1">
    <citation type="submission" date="2022-03" db="EMBL/GenBank/DDBJ databases">
        <title>Draft genome sequence of Aduncisulcus paluster, a free-living microaerophilic Fornicata.</title>
        <authorList>
            <person name="Yuyama I."/>
            <person name="Kume K."/>
            <person name="Tamura T."/>
            <person name="Inagaki Y."/>
            <person name="Hashimoto T."/>
        </authorList>
    </citation>
    <scope>NUCLEOTIDE SEQUENCE</scope>
    <source>
        <strain evidence="2">NY0171</strain>
    </source>
</reference>
<feature type="region of interest" description="Disordered" evidence="1">
    <location>
        <begin position="1"/>
        <end position="96"/>
    </location>
</feature>
<organism evidence="2 3">
    <name type="scientific">Aduncisulcus paluster</name>
    <dbReference type="NCBI Taxonomy" id="2918883"/>
    <lineage>
        <taxon>Eukaryota</taxon>
        <taxon>Metamonada</taxon>
        <taxon>Carpediemonas-like organisms</taxon>
        <taxon>Aduncisulcus</taxon>
    </lineage>
</organism>
<sequence>MPPKRKGNKGITKGTAKENGPKKGKTPEDVITTGEEGIESEKFDESDKSTSDGKDGEEKEEVTITTTKSANNHAAHGGSSEFIIQKGEPTISSQTGVKQLREMKTMTPSEIQSDETLKLTVIDPGSASKPSNGIFIEKLKSVGSEQFRA</sequence>
<accession>A0ABQ5JX30</accession>
<dbReference type="Proteomes" id="UP001057375">
    <property type="component" value="Unassembled WGS sequence"/>
</dbReference>
<evidence type="ECO:0000256" key="1">
    <source>
        <dbReference type="SAM" id="MobiDB-lite"/>
    </source>
</evidence>
<evidence type="ECO:0000313" key="3">
    <source>
        <dbReference type="Proteomes" id="UP001057375"/>
    </source>
</evidence>
<evidence type="ECO:0000313" key="2">
    <source>
        <dbReference type="EMBL" id="GKT20805.1"/>
    </source>
</evidence>
<gene>
    <name evidence="2" type="ORF">ADUPG1_004434</name>
</gene>
<comment type="caution">
    <text evidence="2">The sequence shown here is derived from an EMBL/GenBank/DDBJ whole genome shotgun (WGS) entry which is preliminary data.</text>
</comment>
<proteinExistence type="predicted"/>
<keyword evidence="3" id="KW-1185">Reference proteome</keyword>
<dbReference type="EMBL" id="BQXS01006591">
    <property type="protein sequence ID" value="GKT20805.1"/>
    <property type="molecule type" value="Genomic_DNA"/>
</dbReference>
<feature type="compositionally biased region" description="Basic and acidic residues" evidence="1">
    <location>
        <begin position="39"/>
        <end position="57"/>
    </location>
</feature>
<feature type="compositionally biased region" description="Basic and acidic residues" evidence="1">
    <location>
        <begin position="15"/>
        <end position="28"/>
    </location>
</feature>
<name>A0ABQ5JX30_9EUKA</name>
<feature type="non-terminal residue" evidence="2">
    <location>
        <position position="149"/>
    </location>
</feature>
<protein>
    <submittedName>
        <fullName evidence="2">Uncharacterized protein</fullName>
    </submittedName>
</protein>